<dbReference type="PANTHER" id="PTHR45138">
    <property type="entry name" value="REGULATORY COMPONENTS OF SENSORY TRANSDUCTION SYSTEM"/>
    <property type="match status" value="1"/>
</dbReference>
<dbReference type="InterPro" id="IPR050469">
    <property type="entry name" value="Diguanylate_Cyclase"/>
</dbReference>
<dbReference type="PROSITE" id="PS50887">
    <property type="entry name" value="GGDEF"/>
    <property type="match status" value="1"/>
</dbReference>
<evidence type="ECO:0000259" key="4">
    <source>
        <dbReference type="PROSITE" id="PS50887"/>
    </source>
</evidence>
<feature type="transmembrane region" description="Helical" evidence="3">
    <location>
        <begin position="6"/>
        <end position="26"/>
    </location>
</feature>
<dbReference type="SUPFAM" id="SSF55073">
    <property type="entry name" value="Nucleotide cyclase"/>
    <property type="match status" value="1"/>
</dbReference>
<reference evidence="5" key="1">
    <citation type="submission" date="2011-11" db="EMBL/GenBank/DDBJ databases">
        <title>Improved High-Quality Draft sequence of Desulfovibrio sp. U5L.</title>
        <authorList>
            <consortium name="US DOE Joint Genome Institute"/>
            <person name="Lucas S."/>
            <person name="Han J."/>
            <person name="Lapidus A."/>
            <person name="Cheng J.-F."/>
            <person name="Goodwin L."/>
            <person name="Pitluck S."/>
            <person name="Peters L."/>
            <person name="Ovchinnikova G."/>
            <person name="Held B."/>
            <person name="Detter J.C."/>
            <person name="Han C."/>
            <person name="Tapia R."/>
            <person name="Land M."/>
            <person name="Hauser L."/>
            <person name="Kyrpides N."/>
            <person name="Ivanova N."/>
            <person name="Pagani I."/>
            <person name="Gabster J."/>
            <person name="Walker C."/>
            <person name="Stolyar S."/>
            <person name="Stahl D."/>
            <person name="Arkin A."/>
            <person name="Dehal P."/>
            <person name="Hazen T."/>
            <person name="Woyke T."/>
        </authorList>
    </citation>
    <scope>NUCLEOTIDE SEQUENCE [LARGE SCALE GENOMIC DNA]</scope>
    <source>
        <strain evidence="5">U5L</strain>
    </source>
</reference>
<evidence type="ECO:0000256" key="1">
    <source>
        <dbReference type="ARBA" id="ARBA00012528"/>
    </source>
</evidence>
<dbReference type="EC" id="2.7.7.65" evidence="1"/>
<dbReference type="EMBL" id="JH600068">
    <property type="protein sequence ID" value="EIG55718.1"/>
    <property type="molecule type" value="Genomic_DNA"/>
</dbReference>
<dbReference type="GO" id="GO:0052621">
    <property type="term" value="F:diguanylate cyclase activity"/>
    <property type="evidence" value="ECO:0007669"/>
    <property type="project" value="UniProtKB-EC"/>
</dbReference>
<dbReference type="AlphaFoldDB" id="I2Q7G2"/>
<accession>I2Q7G2</accession>
<dbReference type="eggNOG" id="COG3706">
    <property type="taxonomic scope" value="Bacteria"/>
</dbReference>
<dbReference type="SMART" id="SM00267">
    <property type="entry name" value="GGDEF"/>
    <property type="match status" value="1"/>
</dbReference>
<dbReference type="CDD" id="cd01949">
    <property type="entry name" value="GGDEF"/>
    <property type="match status" value="1"/>
</dbReference>
<dbReference type="Pfam" id="PF00990">
    <property type="entry name" value="GGDEF"/>
    <property type="match status" value="1"/>
</dbReference>
<dbReference type="PANTHER" id="PTHR45138:SF9">
    <property type="entry name" value="DIGUANYLATE CYCLASE DGCM-RELATED"/>
    <property type="match status" value="1"/>
</dbReference>
<keyword evidence="3" id="KW-0812">Transmembrane</keyword>
<feature type="transmembrane region" description="Helical" evidence="3">
    <location>
        <begin position="118"/>
        <end position="137"/>
    </location>
</feature>
<keyword evidence="3" id="KW-1133">Transmembrane helix</keyword>
<feature type="transmembrane region" description="Helical" evidence="3">
    <location>
        <begin position="188"/>
        <end position="207"/>
    </location>
</feature>
<dbReference type="NCBIfam" id="TIGR00254">
    <property type="entry name" value="GGDEF"/>
    <property type="match status" value="1"/>
</dbReference>
<dbReference type="OrthoDB" id="9813903at2"/>
<dbReference type="Gene3D" id="3.30.70.270">
    <property type="match status" value="1"/>
</dbReference>
<evidence type="ECO:0000256" key="3">
    <source>
        <dbReference type="SAM" id="Phobius"/>
    </source>
</evidence>
<feature type="transmembrane region" description="Helical" evidence="3">
    <location>
        <begin position="93"/>
        <end position="112"/>
    </location>
</feature>
<dbReference type="InterPro" id="IPR029787">
    <property type="entry name" value="Nucleotide_cyclase"/>
</dbReference>
<feature type="transmembrane region" description="Helical" evidence="3">
    <location>
        <begin position="65"/>
        <end position="86"/>
    </location>
</feature>
<name>I2Q7G2_9BACT</name>
<comment type="catalytic activity">
    <reaction evidence="2">
        <text>2 GTP = 3',3'-c-di-GMP + 2 diphosphate</text>
        <dbReference type="Rhea" id="RHEA:24898"/>
        <dbReference type="ChEBI" id="CHEBI:33019"/>
        <dbReference type="ChEBI" id="CHEBI:37565"/>
        <dbReference type="ChEBI" id="CHEBI:58805"/>
        <dbReference type="EC" id="2.7.7.65"/>
    </reaction>
</comment>
<feature type="transmembrane region" description="Helical" evidence="3">
    <location>
        <begin position="149"/>
        <end position="168"/>
    </location>
</feature>
<proteinExistence type="predicted"/>
<evidence type="ECO:0000256" key="2">
    <source>
        <dbReference type="ARBA" id="ARBA00034247"/>
    </source>
</evidence>
<keyword evidence="3" id="KW-0472">Membrane</keyword>
<protein>
    <recommendedName>
        <fullName evidence="1">diguanylate cyclase</fullName>
        <ecNumber evidence="1">2.7.7.65</ecNumber>
    </recommendedName>
</protein>
<evidence type="ECO:0000313" key="5">
    <source>
        <dbReference type="EMBL" id="EIG55718.1"/>
    </source>
</evidence>
<feature type="domain" description="GGDEF" evidence="4">
    <location>
        <begin position="250"/>
        <end position="383"/>
    </location>
</feature>
<sequence length="393" mass="41826">MKHLDFQTAVVIYVGSNLCIAALLAVAFSDSRARGVRLWLAGLAAQIVGVPLFALRGVFADSLTIVLANGLFALSWSCFFASYDVFFGNRRSGWIYAAPVLLSVAVAVGLLGDVKPRAVLLAALYAGQTWSIAALILERSREFRRRVILMLAAGYALAGLSFLVRAVSVLFSSQATPDPFAARPAQDVTMLLFIPSLAACTLGFVLLHRERIEREARRLAETDALTGLRNRRRFAAALDRALGEAAAYGTWTSLALLDIDGFKAVNHRHGHAVGDAALAALAGLFGPELRGGDLAARMDGDEFVLLLTRTSPERAARVAERLRQAVAGHDWGGVGLDAPLSVTVGLASHRGGPDCAAAFLRRADRTLLAAKGLFPGTVLHADTLFEPPGPCNA</sequence>
<gene>
    <name evidence="5" type="ORF">DesU5LDRAFT_4126</name>
</gene>
<dbReference type="STRING" id="596152.DesU5LDRAFT_4126"/>
<dbReference type="HOGENOM" id="CLU_000445_11_1_7"/>
<organism evidence="5">
    <name type="scientific">Desulfovibrio sp. U5L</name>
    <dbReference type="NCBI Taxonomy" id="596152"/>
    <lineage>
        <taxon>Bacteria</taxon>
        <taxon>Pseudomonadati</taxon>
        <taxon>Thermodesulfobacteriota</taxon>
        <taxon>Desulfovibrionia</taxon>
        <taxon>Desulfovibrionales</taxon>
        <taxon>Desulfovibrionaceae</taxon>
        <taxon>Desulfovibrio</taxon>
    </lineage>
</organism>
<feature type="transmembrane region" description="Helical" evidence="3">
    <location>
        <begin position="38"/>
        <end position="59"/>
    </location>
</feature>
<dbReference type="InterPro" id="IPR043128">
    <property type="entry name" value="Rev_trsase/Diguanyl_cyclase"/>
</dbReference>
<dbReference type="InterPro" id="IPR000160">
    <property type="entry name" value="GGDEF_dom"/>
</dbReference>